<dbReference type="EMBL" id="JNGW01000012">
    <property type="protein sequence ID" value="KDR53737.1"/>
    <property type="molecule type" value="Genomic_DNA"/>
</dbReference>
<dbReference type="PATRIC" id="fig|1122985.7.peg.112"/>
<accession>A0A069QM48</accession>
<dbReference type="Proteomes" id="UP000027442">
    <property type="component" value="Unassembled WGS sequence"/>
</dbReference>
<evidence type="ECO:0000313" key="1">
    <source>
        <dbReference type="EMBL" id="KDR53737.1"/>
    </source>
</evidence>
<name>A0A069QM48_HOYLO</name>
<proteinExistence type="predicted"/>
<protein>
    <submittedName>
        <fullName evidence="1">Uncharacterized protein</fullName>
    </submittedName>
</protein>
<dbReference type="AlphaFoldDB" id="A0A069QM48"/>
<sequence>MGTDDHGKQFKCIRWDLDLKEENKKGMRSFYVMQTASNGISLYFYNELTVHYMYFDYQRIKN</sequence>
<reference evidence="1 2" key="1">
    <citation type="submission" date="2013-08" db="EMBL/GenBank/DDBJ databases">
        <authorList>
            <person name="Weinstock G."/>
            <person name="Sodergren E."/>
            <person name="Wylie T."/>
            <person name="Fulton L."/>
            <person name="Fulton R."/>
            <person name="Fronick C."/>
            <person name="O'Laughlin M."/>
            <person name="Godfrey J."/>
            <person name="Miner T."/>
            <person name="Herter B."/>
            <person name="Appelbaum E."/>
            <person name="Cordes M."/>
            <person name="Lek S."/>
            <person name="Wollam A."/>
            <person name="Pepin K.H."/>
            <person name="Palsikar V.B."/>
            <person name="Mitreva M."/>
            <person name="Wilson R.K."/>
        </authorList>
    </citation>
    <scope>NUCLEOTIDE SEQUENCE [LARGE SCALE GENOMIC DNA]</scope>
    <source>
        <strain evidence="1 2">ATCC 15930</strain>
    </source>
</reference>
<comment type="caution">
    <text evidence="1">The sequence shown here is derived from an EMBL/GenBank/DDBJ whole genome shotgun (WGS) entry which is preliminary data.</text>
</comment>
<organism evidence="1 2">
    <name type="scientific">Hoylesella loescheii DSM 19665 = JCM 12249 = ATCC 15930</name>
    <dbReference type="NCBI Taxonomy" id="1122985"/>
    <lineage>
        <taxon>Bacteria</taxon>
        <taxon>Pseudomonadati</taxon>
        <taxon>Bacteroidota</taxon>
        <taxon>Bacteroidia</taxon>
        <taxon>Bacteroidales</taxon>
        <taxon>Prevotellaceae</taxon>
        <taxon>Hoylesella</taxon>
    </lineage>
</organism>
<dbReference type="HOGENOM" id="CLU_2900426_0_0_10"/>
<gene>
    <name evidence="1" type="ORF">HMPREF1991_00103</name>
</gene>
<keyword evidence="2" id="KW-1185">Reference proteome</keyword>
<evidence type="ECO:0000313" key="2">
    <source>
        <dbReference type="Proteomes" id="UP000027442"/>
    </source>
</evidence>